<name>A0A8S9P836_BRACR</name>
<dbReference type="EMBL" id="QGKX02001521">
    <property type="protein sequence ID" value="KAF3509103.1"/>
    <property type="molecule type" value="Genomic_DNA"/>
</dbReference>
<feature type="domain" description="FKB95-like N-terminal Kelch" evidence="2">
    <location>
        <begin position="234"/>
        <end position="524"/>
    </location>
</feature>
<accession>A0A8S9P836</accession>
<sequence length="541" mass="61394">MDSTITESGEQESITVYSSDDDGFLKSSHQLRLGKIGKAQTELHVDLDKSYSSLASFLSKRLERAGNHMEKAEESYKKKEWKAVLKHTKVAIKEGVDLCTELYLYRAEAFLATNLIEEAVSELSSAILCLFKKHGFKAPEKNEEEAAINQDKFDKAILNISEDKCEKLLKVEEEELHELEEDLADRKKERFSTEKLAQSLKKKQMYETRSRMGLREECIYVCLGTTFGRKPPGWFILRRKGNRLIPIPMPSFPSPRRATYVSMGCGIYVIGGSIEAVMTSRVSFLDCRTHTWSQLPSMRFARCDAKAGVLDGKIYVTGGCDDAFSRDNPEVFDPKTQTWSSVCIPDPVMNNKVCKVVGPDNIISFKFWSEESLWNDFFLNARGDDDCCGGAIIERLLFSCDFDGVIKWCDPWSGVRKGSMEWYKVNGLEHLQGFLKFDRTNINTILFDGEEADVWNCHMLKRGYTDGLLGLIPGFKISKSAGNIVTFWSVLVGDKLQVWCAEISLERRPQDGHIWGNIQCIHHVYTMDPDLYVLSSINVSL</sequence>
<dbReference type="InterPro" id="IPR015915">
    <property type="entry name" value="Kelch-typ_b-propeller"/>
</dbReference>
<evidence type="ECO:0000259" key="2">
    <source>
        <dbReference type="Pfam" id="PF25210"/>
    </source>
</evidence>
<dbReference type="SUPFAM" id="SSF117281">
    <property type="entry name" value="Kelch motif"/>
    <property type="match status" value="1"/>
</dbReference>
<dbReference type="Proteomes" id="UP000712600">
    <property type="component" value="Unassembled WGS sequence"/>
</dbReference>
<dbReference type="PANTHER" id="PTHR24414">
    <property type="entry name" value="F-BOX/KELCH-REPEAT PROTEIN SKIP4"/>
    <property type="match status" value="1"/>
</dbReference>
<feature type="coiled-coil region" evidence="1">
    <location>
        <begin position="162"/>
        <end position="189"/>
    </location>
</feature>
<reference evidence="3" key="1">
    <citation type="submission" date="2019-12" db="EMBL/GenBank/DDBJ databases">
        <title>Genome sequencing and annotation of Brassica cretica.</title>
        <authorList>
            <person name="Studholme D.J."/>
            <person name="Sarris P."/>
        </authorList>
    </citation>
    <scope>NUCLEOTIDE SEQUENCE</scope>
    <source>
        <strain evidence="3">PFS-109/04</strain>
        <tissue evidence="3">Leaf</tissue>
    </source>
</reference>
<dbReference type="SMART" id="SM00612">
    <property type="entry name" value="Kelch"/>
    <property type="match status" value="2"/>
</dbReference>
<gene>
    <name evidence="3" type="ORF">F2Q69_00001577</name>
</gene>
<evidence type="ECO:0000313" key="4">
    <source>
        <dbReference type="Proteomes" id="UP000712600"/>
    </source>
</evidence>
<proteinExistence type="predicted"/>
<protein>
    <recommendedName>
        <fullName evidence="2">FKB95-like N-terminal Kelch domain-containing protein</fullName>
    </recommendedName>
</protein>
<comment type="caution">
    <text evidence="3">The sequence shown here is derived from an EMBL/GenBank/DDBJ whole genome shotgun (WGS) entry which is preliminary data.</text>
</comment>
<dbReference type="InterPro" id="IPR050354">
    <property type="entry name" value="F-box/kelch-repeat_ARATH"/>
</dbReference>
<dbReference type="Pfam" id="PF25210">
    <property type="entry name" value="Kelch_FKB95"/>
    <property type="match status" value="1"/>
</dbReference>
<evidence type="ECO:0000313" key="3">
    <source>
        <dbReference type="EMBL" id="KAF3509103.1"/>
    </source>
</evidence>
<organism evidence="3 4">
    <name type="scientific">Brassica cretica</name>
    <name type="common">Mustard</name>
    <dbReference type="NCBI Taxonomy" id="69181"/>
    <lineage>
        <taxon>Eukaryota</taxon>
        <taxon>Viridiplantae</taxon>
        <taxon>Streptophyta</taxon>
        <taxon>Embryophyta</taxon>
        <taxon>Tracheophyta</taxon>
        <taxon>Spermatophyta</taxon>
        <taxon>Magnoliopsida</taxon>
        <taxon>eudicotyledons</taxon>
        <taxon>Gunneridae</taxon>
        <taxon>Pentapetalae</taxon>
        <taxon>rosids</taxon>
        <taxon>malvids</taxon>
        <taxon>Brassicales</taxon>
        <taxon>Brassicaceae</taxon>
        <taxon>Brassiceae</taxon>
        <taxon>Brassica</taxon>
    </lineage>
</organism>
<dbReference type="PANTHER" id="PTHR24414:SF148">
    <property type="entry name" value="F-BOX DOMAIN-CONTAINING PROTEIN"/>
    <property type="match status" value="1"/>
</dbReference>
<evidence type="ECO:0000256" key="1">
    <source>
        <dbReference type="SAM" id="Coils"/>
    </source>
</evidence>
<keyword evidence="1" id="KW-0175">Coiled coil</keyword>
<dbReference type="AlphaFoldDB" id="A0A8S9P836"/>
<dbReference type="Gene3D" id="2.120.10.80">
    <property type="entry name" value="Kelch-type beta propeller"/>
    <property type="match status" value="1"/>
</dbReference>
<dbReference type="InterPro" id="IPR057499">
    <property type="entry name" value="Kelch_FKB95"/>
</dbReference>
<feature type="coiled-coil region" evidence="1">
    <location>
        <begin position="55"/>
        <end position="82"/>
    </location>
</feature>
<dbReference type="InterPro" id="IPR006652">
    <property type="entry name" value="Kelch_1"/>
</dbReference>